<feature type="region of interest" description="Disordered" evidence="1">
    <location>
        <begin position="317"/>
        <end position="363"/>
    </location>
</feature>
<feature type="region of interest" description="Disordered" evidence="1">
    <location>
        <begin position="1"/>
        <end position="28"/>
    </location>
</feature>
<organism evidence="3 4">
    <name type="scientific">Patella caerulea</name>
    <name type="common">Rayed Mediterranean limpet</name>
    <dbReference type="NCBI Taxonomy" id="87958"/>
    <lineage>
        <taxon>Eukaryota</taxon>
        <taxon>Metazoa</taxon>
        <taxon>Spiralia</taxon>
        <taxon>Lophotrochozoa</taxon>
        <taxon>Mollusca</taxon>
        <taxon>Gastropoda</taxon>
        <taxon>Patellogastropoda</taxon>
        <taxon>Patelloidea</taxon>
        <taxon>Patellidae</taxon>
        <taxon>Patella</taxon>
    </lineage>
</organism>
<feature type="compositionally biased region" description="Polar residues" evidence="1">
    <location>
        <begin position="68"/>
        <end position="77"/>
    </location>
</feature>
<dbReference type="Pfam" id="PF15391">
    <property type="entry name" value="DUF4614"/>
    <property type="match status" value="1"/>
</dbReference>
<feature type="domain" description="DUF4614" evidence="2">
    <location>
        <begin position="469"/>
        <end position="645"/>
    </location>
</feature>
<comment type="caution">
    <text evidence="3">The sequence shown here is derived from an EMBL/GenBank/DDBJ whole genome shotgun (WGS) entry which is preliminary data.</text>
</comment>
<protein>
    <recommendedName>
        <fullName evidence="2">DUF4614 domain-containing protein</fullName>
    </recommendedName>
</protein>
<proteinExistence type="predicted"/>
<feature type="region of interest" description="Disordered" evidence="1">
    <location>
        <begin position="41"/>
        <end position="305"/>
    </location>
</feature>
<feature type="compositionally biased region" description="Polar residues" evidence="1">
    <location>
        <begin position="531"/>
        <end position="541"/>
    </location>
</feature>
<gene>
    <name evidence="3" type="ORF">SNE40_004992</name>
</gene>
<feature type="compositionally biased region" description="Polar residues" evidence="1">
    <location>
        <begin position="7"/>
        <end position="20"/>
    </location>
</feature>
<feature type="compositionally biased region" description="Polar residues" evidence="1">
    <location>
        <begin position="444"/>
        <end position="461"/>
    </location>
</feature>
<feature type="compositionally biased region" description="Basic residues" evidence="1">
    <location>
        <begin position="334"/>
        <end position="353"/>
    </location>
</feature>
<accession>A0AAN8K432</accession>
<feature type="compositionally biased region" description="Polar residues" evidence="1">
    <location>
        <begin position="41"/>
        <end position="55"/>
    </location>
</feature>
<feature type="compositionally biased region" description="Basic and acidic residues" evidence="1">
    <location>
        <begin position="390"/>
        <end position="410"/>
    </location>
</feature>
<reference evidence="3 4" key="1">
    <citation type="submission" date="2024-01" db="EMBL/GenBank/DDBJ databases">
        <title>The genome of the rayed Mediterranean limpet Patella caerulea (Linnaeus, 1758).</title>
        <authorList>
            <person name="Anh-Thu Weber A."/>
            <person name="Halstead-Nussloch G."/>
        </authorList>
    </citation>
    <scope>NUCLEOTIDE SEQUENCE [LARGE SCALE GENOMIC DNA]</scope>
    <source>
        <strain evidence="3">AATW-2023a</strain>
        <tissue evidence="3">Whole specimen</tissue>
    </source>
</reference>
<feature type="compositionally biased region" description="Low complexity" evidence="1">
    <location>
        <begin position="502"/>
        <end position="527"/>
    </location>
</feature>
<evidence type="ECO:0000313" key="3">
    <source>
        <dbReference type="EMBL" id="KAK6188913.1"/>
    </source>
</evidence>
<dbReference type="PANTHER" id="PTHR22409">
    <property type="entry name" value="CHROMOSOME 19 OPEN READING FRAME 44"/>
    <property type="match status" value="1"/>
</dbReference>
<dbReference type="EMBL" id="JAZGQO010000003">
    <property type="protein sequence ID" value="KAK6188913.1"/>
    <property type="molecule type" value="Genomic_DNA"/>
</dbReference>
<feature type="compositionally biased region" description="Basic and acidic residues" evidence="1">
    <location>
        <begin position="158"/>
        <end position="190"/>
    </location>
</feature>
<evidence type="ECO:0000259" key="2">
    <source>
        <dbReference type="Pfam" id="PF15391"/>
    </source>
</evidence>
<feature type="compositionally biased region" description="Low complexity" evidence="1">
    <location>
        <begin position="279"/>
        <end position="294"/>
    </location>
</feature>
<feature type="compositionally biased region" description="Polar residues" evidence="1">
    <location>
        <begin position="213"/>
        <end position="222"/>
    </location>
</feature>
<feature type="region of interest" description="Disordered" evidence="1">
    <location>
        <begin position="441"/>
        <end position="545"/>
    </location>
</feature>
<dbReference type="Proteomes" id="UP001347796">
    <property type="component" value="Unassembled WGS sequence"/>
</dbReference>
<name>A0AAN8K432_PATCE</name>
<evidence type="ECO:0000313" key="4">
    <source>
        <dbReference type="Proteomes" id="UP001347796"/>
    </source>
</evidence>
<dbReference type="AlphaFoldDB" id="A0AAN8K432"/>
<dbReference type="InterPro" id="IPR040120">
    <property type="entry name" value="C19orf44-like"/>
</dbReference>
<dbReference type="InterPro" id="IPR027884">
    <property type="entry name" value="DUF4614"/>
</dbReference>
<feature type="region of interest" description="Disordered" evidence="1">
    <location>
        <begin position="388"/>
        <end position="428"/>
    </location>
</feature>
<sequence>MDKRNRGSTSALLQRVSNQLKGERVPTVTKEEDELTAYLNSVSKRTSQQAKSINFSDYGDISISSSDNVSTPKQKSPTFGAGSKFLKKKVVDEPAATPQPTSKQTSGSVSTKKSSAVTTKGRTKSPIYSHVNISVDTDTDESKVAYINLPDTSSEQSVGHDGKRFMKRPETPKATKSEKTNQSSDKTKGSKKDKKKNQQLLSSEESLADFMQRLSSSESTPRPKSARSYQRPADGAPPKPRSPSPEAKPYRFSPSPRTPRKSGSPKVGRRTPSPLALHSRSQSQDSDMIDSIVSEVVDTPETVTSEELFKVVMDIDALEPAMPVKEERSTTRQSRNKAKEQKKKSPKEKKKTSTKPVESDMFSSFGLQTVEDLMGNFSDGMEESIASEIPEVRFERQDSGPKVQRKESLSEIKTFGSGATPRKNISLSHTQEIEESISERIGYSSWQDNSSIASEVKTQYSDETDVEYTEGFESETESITESASIRGDKKRSKKAADDKSYSESYTSFSDSRTYSRSYTQSSRPQSPIKQRPNTRNMSVQTGEDPGLSYRWKVPMATVGPSYGLDFVDPSPIATHVISPDALEAMTAYSPAMIALHDMLKQQLMLTQSFLSAQERIYAAYNTSLDTNYHYTTLEDTKEYIRKHRKKPLTFKQALKMVTAEMKN</sequence>
<keyword evidence="4" id="KW-1185">Reference proteome</keyword>
<evidence type="ECO:0000256" key="1">
    <source>
        <dbReference type="SAM" id="MobiDB-lite"/>
    </source>
</evidence>
<feature type="compositionally biased region" description="Acidic residues" evidence="1">
    <location>
        <begin position="462"/>
        <end position="478"/>
    </location>
</feature>
<dbReference type="PANTHER" id="PTHR22409:SF2">
    <property type="entry name" value="CHROMOSOME 19 OPEN READING FRAME 44"/>
    <property type="match status" value="1"/>
</dbReference>
<feature type="compositionally biased region" description="Low complexity" evidence="1">
    <location>
        <begin position="101"/>
        <end position="120"/>
    </location>
</feature>